<proteinExistence type="predicted"/>
<reference evidence="1 2" key="1">
    <citation type="submission" date="2017-11" db="EMBL/GenBank/DDBJ databases">
        <title>De-novo sequencing of pomegranate (Punica granatum L.) genome.</title>
        <authorList>
            <person name="Akparov Z."/>
            <person name="Amiraslanov A."/>
            <person name="Hajiyeva S."/>
            <person name="Abbasov M."/>
            <person name="Kaur K."/>
            <person name="Hamwieh A."/>
            <person name="Solovyev V."/>
            <person name="Salamov A."/>
            <person name="Braich B."/>
            <person name="Kosarev P."/>
            <person name="Mahmoud A."/>
            <person name="Hajiyev E."/>
            <person name="Babayeva S."/>
            <person name="Izzatullayeva V."/>
            <person name="Mammadov A."/>
            <person name="Mammadov A."/>
            <person name="Sharifova S."/>
            <person name="Ojaghi J."/>
            <person name="Eynullazada K."/>
            <person name="Bayramov B."/>
            <person name="Abdulazimova A."/>
            <person name="Shahmuradov I."/>
        </authorList>
    </citation>
    <scope>NUCLEOTIDE SEQUENCE [LARGE SCALE GENOMIC DNA]</scope>
    <source>
        <strain evidence="2">cv. AG2017</strain>
        <tissue evidence="1">Leaf</tissue>
    </source>
</reference>
<accession>A0A2I0I4Z2</accession>
<dbReference type="PANTHER" id="PTHR48475:SF1">
    <property type="entry name" value="RNASE H TYPE-1 DOMAIN-CONTAINING PROTEIN"/>
    <property type="match status" value="1"/>
</dbReference>
<evidence type="ECO:0008006" key="3">
    <source>
        <dbReference type="Google" id="ProtNLM"/>
    </source>
</evidence>
<evidence type="ECO:0000313" key="2">
    <source>
        <dbReference type="Proteomes" id="UP000233551"/>
    </source>
</evidence>
<dbReference type="SUPFAM" id="SSF53098">
    <property type="entry name" value="Ribonuclease H-like"/>
    <property type="match status" value="1"/>
</dbReference>
<dbReference type="PANTHER" id="PTHR48475">
    <property type="entry name" value="RIBONUCLEASE H"/>
    <property type="match status" value="1"/>
</dbReference>
<dbReference type="InterPro" id="IPR036397">
    <property type="entry name" value="RNaseH_sf"/>
</dbReference>
<dbReference type="Proteomes" id="UP000233551">
    <property type="component" value="Unassembled WGS sequence"/>
</dbReference>
<comment type="caution">
    <text evidence="1">The sequence shown here is derived from an EMBL/GenBank/DDBJ whole genome shotgun (WGS) entry which is preliminary data.</text>
</comment>
<dbReference type="GO" id="GO:0003676">
    <property type="term" value="F:nucleic acid binding"/>
    <property type="evidence" value="ECO:0007669"/>
    <property type="project" value="InterPro"/>
</dbReference>
<organism evidence="1 2">
    <name type="scientific">Punica granatum</name>
    <name type="common">Pomegranate</name>
    <dbReference type="NCBI Taxonomy" id="22663"/>
    <lineage>
        <taxon>Eukaryota</taxon>
        <taxon>Viridiplantae</taxon>
        <taxon>Streptophyta</taxon>
        <taxon>Embryophyta</taxon>
        <taxon>Tracheophyta</taxon>
        <taxon>Spermatophyta</taxon>
        <taxon>Magnoliopsida</taxon>
        <taxon>eudicotyledons</taxon>
        <taxon>Gunneridae</taxon>
        <taxon>Pentapetalae</taxon>
        <taxon>rosids</taxon>
        <taxon>malvids</taxon>
        <taxon>Myrtales</taxon>
        <taxon>Lythraceae</taxon>
        <taxon>Punica</taxon>
    </lineage>
</organism>
<sequence>MAMSTDGVRHRVFDAHISEGPSNCRPSVEFLIDDDTSINSDFPDEEILQVSEEEENPGWKMYFDGAVNSTGSGIGTVLISPEGRHFPVAAKIDFPCINNTLKQWKTKDPKLVPYHEYLEELTENFEDISFTYTPCMKNQFADALTALTSMVSITKENLFKPLEFEIAKALPTAT</sequence>
<dbReference type="AlphaFoldDB" id="A0A2I0I4Z2"/>
<name>A0A2I0I4Z2_PUNGR</name>
<dbReference type="InterPro" id="IPR012337">
    <property type="entry name" value="RNaseH-like_sf"/>
</dbReference>
<evidence type="ECO:0000313" key="1">
    <source>
        <dbReference type="EMBL" id="PKI39027.1"/>
    </source>
</evidence>
<dbReference type="STRING" id="22663.A0A2I0I4Z2"/>
<keyword evidence="2" id="KW-1185">Reference proteome</keyword>
<protein>
    <recommendedName>
        <fullName evidence="3">RNase H type-1 domain-containing protein</fullName>
    </recommendedName>
</protein>
<gene>
    <name evidence="1" type="ORF">CRG98_040593</name>
</gene>
<dbReference type="Gene3D" id="3.30.420.10">
    <property type="entry name" value="Ribonuclease H-like superfamily/Ribonuclease H"/>
    <property type="match status" value="1"/>
</dbReference>
<dbReference type="EMBL" id="PGOL01003923">
    <property type="protein sequence ID" value="PKI39027.1"/>
    <property type="molecule type" value="Genomic_DNA"/>
</dbReference>